<dbReference type="Pfam" id="PF18962">
    <property type="entry name" value="Por_Secre_tail"/>
    <property type="match status" value="1"/>
</dbReference>
<dbReference type="Proteomes" id="UP001060919">
    <property type="component" value="Chromosome"/>
</dbReference>
<keyword evidence="3" id="KW-1185">Reference proteome</keyword>
<dbReference type="SUPFAM" id="SSF51126">
    <property type="entry name" value="Pectin lyase-like"/>
    <property type="match status" value="1"/>
</dbReference>
<dbReference type="NCBIfam" id="TIGR04183">
    <property type="entry name" value="Por_Secre_tail"/>
    <property type="match status" value="1"/>
</dbReference>
<feature type="domain" description="Secretion system C-terminal sorting" evidence="1">
    <location>
        <begin position="527"/>
        <end position="601"/>
    </location>
</feature>
<evidence type="ECO:0000313" key="2">
    <source>
        <dbReference type="EMBL" id="BDS10710.1"/>
    </source>
</evidence>
<dbReference type="InterPro" id="IPR011050">
    <property type="entry name" value="Pectin_lyase_fold/virulence"/>
</dbReference>
<protein>
    <submittedName>
        <fullName evidence="2">T9SS type A sorting domain-containing protein</fullName>
    </submittedName>
</protein>
<accession>A0A915YCT6</accession>
<dbReference type="EMBL" id="AP026867">
    <property type="protein sequence ID" value="BDS10710.1"/>
    <property type="molecule type" value="Genomic_DNA"/>
</dbReference>
<gene>
    <name evidence="2" type="ORF">AsAng_0014190</name>
</gene>
<dbReference type="InterPro" id="IPR026444">
    <property type="entry name" value="Secre_tail"/>
</dbReference>
<evidence type="ECO:0000259" key="1">
    <source>
        <dbReference type="Pfam" id="PF18962"/>
    </source>
</evidence>
<reference evidence="2" key="1">
    <citation type="submission" date="2022-09" db="EMBL/GenBank/DDBJ databases">
        <title>Aureispira anguillicida sp. nov., isolated from Leptocephalus of Japanese eel Anguilla japonica.</title>
        <authorList>
            <person name="Yuasa K."/>
            <person name="Mekata T."/>
            <person name="Ikunari K."/>
        </authorList>
    </citation>
    <scope>NUCLEOTIDE SEQUENCE</scope>
    <source>
        <strain evidence="2">EL160426</strain>
    </source>
</reference>
<dbReference type="KEGG" id="aup:AsAng_0014190"/>
<name>A0A915YCT6_9BACT</name>
<organism evidence="2 3">
    <name type="scientific">Aureispira anguillae</name>
    <dbReference type="NCBI Taxonomy" id="2864201"/>
    <lineage>
        <taxon>Bacteria</taxon>
        <taxon>Pseudomonadati</taxon>
        <taxon>Bacteroidota</taxon>
        <taxon>Saprospiria</taxon>
        <taxon>Saprospirales</taxon>
        <taxon>Saprospiraceae</taxon>
        <taxon>Aureispira</taxon>
    </lineage>
</organism>
<sequence length="603" mass="66372">MARWKNCSRKDTCIEMRYANHQLSVLHFSDSPLTGAASSLRISSNTLEANQAQNGIVVSNHNNNAVNLIGVIQNNTITMKGASPERAGISVLNSRLLVECNSIEGNRQTLNAADVFGIVGATNATLGGQSIYQCNAVDRTNIGVYFEGFNNLQFRGNRFDRHETGLLLESNAVIGVQRTNLPNGNQELHGNRWTGNTTEDAQNFNLANLPASVFFIDLSIPNNVPNNFGPTGTLPPTWFTPQFGTNTFDCNTPQLICRAPLLASPFFSTISSNNISLLTARDSSLALGTFTTTAYTPNARYTGQRGLYRKLVGNPSLQQGIFSNFVTTCQTNCIGHSDNVSEQCKQAFSIIFTDSLVLDSLKKVCNYYLDTLSCLDSMLAVNYNINTANTRTNFTQQLITVSNQRQALLSNVNNQQQASLTPICNVNNSISTIVKHELFEQQVNDIYLNTVAKGILEYSNSQLSILRLIASDCPQEGGKAVHTARGMLSRIEDVNFLDFDCSSNLRSKPMEQSNENTNTIDIWEVILYPNPTDDKLTVESNQILEGETTIEIYNSLGQQVQILTIEEDIQSINIDASSLLDGVYIMRLKNGNNSKTKAFVVSK</sequence>
<proteinExistence type="predicted"/>
<evidence type="ECO:0000313" key="3">
    <source>
        <dbReference type="Proteomes" id="UP001060919"/>
    </source>
</evidence>
<dbReference type="AlphaFoldDB" id="A0A915YCT6"/>